<accession>A0A250E8Q3</accession>
<protein>
    <submittedName>
        <fullName evidence="1">Uncharacterized protein</fullName>
    </submittedName>
</protein>
<evidence type="ECO:0000313" key="2">
    <source>
        <dbReference type="Proteomes" id="UP000242855"/>
    </source>
</evidence>
<dbReference type="EMBL" id="CP022378">
    <property type="protein sequence ID" value="ATA69354.1"/>
    <property type="molecule type" value="Genomic_DNA"/>
</dbReference>
<evidence type="ECO:0000313" key="1">
    <source>
        <dbReference type="EMBL" id="ATA69354.1"/>
    </source>
</evidence>
<sequence length="104" mass="12559">MEEKKLAIREVYSQLDKEVSIEKNISFGEQFEVLVSYVDFLIQTDFNKLINILYRVDVSEEKLKIALQENNNTPISRVIATMLLKRELEKRKWRTLYKKKRKYE</sequence>
<dbReference type="KEGG" id="ccyn:CGC48_09895"/>
<reference evidence="1 2" key="1">
    <citation type="journal article" date="2017" name="Genome Announc.">
        <title>Twelve Complete Reference Genomes of Clinical Isolates in the Capnocytophaga Genus.</title>
        <authorList>
            <person name="Villarma A."/>
            <person name="Gulvik C.A."/>
            <person name="Rowe L.A."/>
            <person name="Sheth M."/>
            <person name="Juieng P."/>
            <person name="Nicholson A.C."/>
            <person name="Loparev V.N."/>
            <person name="McQuiston J.R."/>
        </authorList>
    </citation>
    <scope>NUCLEOTIDE SEQUENCE [LARGE SCALE GENOMIC DNA]</scope>
    <source>
        <strain evidence="1 2">G7591</strain>
    </source>
</reference>
<organism evidence="1 2">
    <name type="scientific">Capnocytophaga cynodegmi</name>
    <dbReference type="NCBI Taxonomy" id="28189"/>
    <lineage>
        <taxon>Bacteria</taxon>
        <taxon>Pseudomonadati</taxon>
        <taxon>Bacteroidota</taxon>
        <taxon>Flavobacteriia</taxon>
        <taxon>Flavobacteriales</taxon>
        <taxon>Flavobacteriaceae</taxon>
        <taxon>Capnocytophaga</taxon>
    </lineage>
</organism>
<dbReference type="AlphaFoldDB" id="A0A250E8Q3"/>
<name>A0A250E8Q3_9FLAO</name>
<dbReference type="Proteomes" id="UP000242855">
    <property type="component" value="Chromosome"/>
</dbReference>
<proteinExistence type="predicted"/>
<gene>
    <name evidence="1" type="ORF">CGC48_09895</name>
</gene>